<keyword evidence="3 11" id="KW-0812">Transmembrane</keyword>
<dbReference type="PROSITE" id="PS50262">
    <property type="entry name" value="G_PROTEIN_RECEP_F1_2"/>
    <property type="match status" value="1"/>
</dbReference>
<dbReference type="GO" id="GO:0004930">
    <property type="term" value="F:G protein-coupled receptor activity"/>
    <property type="evidence" value="ECO:0007669"/>
    <property type="project" value="UniProtKB-KW"/>
</dbReference>
<evidence type="ECO:0000256" key="11">
    <source>
        <dbReference type="RuleBase" id="RU000688"/>
    </source>
</evidence>
<organism evidence="15 16">
    <name type="scientific">Dibothriocephalus latus</name>
    <name type="common">Fish tapeworm</name>
    <name type="synonym">Diphyllobothrium latum</name>
    <dbReference type="NCBI Taxonomy" id="60516"/>
    <lineage>
        <taxon>Eukaryota</taxon>
        <taxon>Metazoa</taxon>
        <taxon>Spiralia</taxon>
        <taxon>Lophotrochozoa</taxon>
        <taxon>Platyhelminthes</taxon>
        <taxon>Cestoda</taxon>
        <taxon>Eucestoda</taxon>
        <taxon>Diphyllobothriidea</taxon>
        <taxon>Diphyllobothriidae</taxon>
        <taxon>Dibothriocephalus</taxon>
    </lineage>
</organism>
<dbReference type="PRINTS" id="PR00663">
    <property type="entry name" value="GALANINR"/>
</dbReference>
<evidence type="ECO:0000256" key="4">
    <source>
        <dbReference type="ARBA" id="ARBA00022989"/>
    </source>
</evidence>
<evidence type="ECO:0000256" key="10">
    <source>
        <dbReference type="ARBA" id="ARBA00023224"/>
    </source>
</evidence>
<dbReference type="Pfam" id="PF00001">
    <property type="entry name" value="7tm_1"/>
    <property type="match status" value="1"/>
</dbReference>
<feature type="compositionally biased region" description="Polar residues" evidence="12">
    <location>
        <begin position="397"/>
        <end position="413"/>
    </location>
</feature>
<dbReference type="PANTHER" id="PTHR45695">
    <property type="entry name" value="LEUCOKININ RECEPTOR-RELATED"/>
    <property type="match status" value="1"/>
</dbReference>
<keyword evidence="8 11" id="KW-0675">Receptor</keyword>
<keyword evidence="16" id="KW-1185">Reference proteome</keyword>
<dbReference type="PANTHER" id="PTHR45695:SF23">
    <property type="entry name" value="GALANIN-LIKE G-PROTEIN COUPLED RECEPTOR NPR-9"/>
    <property type="match status" value="1"/>
</dbReference>
<feature type="transmembrane region" description="Helical" evidence="13">
    <location>
        <begin position="107"/>
        <end position="127"/>
    </location>
</feature>
<gene>
    <name evidence="15" type="ORF">DILT_LOCUS7465</name>
</gene>
<keyword evidence="10 11" id="KW-0807">Transducer</keyword>
<keyword evidence="6 13" id="KW-0472">Membrane</keyword>
<evidence type="ECO:0000256" key="5">
    <source>
        <dbReference type="ARBA" id="ARBA00023040"/>
    </source>
</evidence>
<dbReference type="PRINTS" id="PR00237">
    <property type="entry name" value="GPCRRHODOPSN"/>
</dbReference>
<protein>
    <recommendedName>
        <fullName evidence="14">G-protein coupled receptors family 1 profile domain-containing protein</fullName>
    </recommendedName>
</protein>
<dbReference type="AlphaFoldDB" id="A0A3P7L4P6"/>
<dbReference type="EMBL" id="UYRU01051891">
    <property type="protein sequence ID" value="VDN11634.1"/>
    <property type="molecule type" value="Genomic_DNA"/>
</dbReference>
<keyword evidence="9" id="KW-0325">Glycoprotein</keyword>
<feature type="transmembrane region" description="Helical" evidence="13">
    <location>
        <begin position="69"/>
        <end position="95"/>
    </location>
</feature>
<evidence type="ECO:0000256" key="2">
    <source>
        <dbReference type="ARBA" id="ARBA00022475"/>
    </source>
</evidence>
<evidence type="ECO:0000256" key="12">
    <source>
        <dbReference type="SAM" id="MobiDB-lite"/>
    </source>
</evidence>
<evidence type="ECO:0000256" key="8">
    <source>
        <dbReference type="ARBA" id="ARBA00023170"/>
    </source>
</evidence>
<feature type="transmembrane region" description="Helical" evidence="13">
    <location>
        <begin position="148"/>
        <end position="168"/>
    </location>
</feature>
<dbReference type="OrthoDB" id="2132067at2759"/>
<feature type="transmembrane region" description="Helical" evidence="13">
    <location>
        <begin position="213"/>
        <end position="243"/>
    </location>
</feature>
<evidence type="ECO:0000256" key="9">
    <source>
        <dbReference type="ARBA" id="ARBA00023180"/>
    </source>
</evidence>
<dbReference type="SUPFAM" id="SSF81321">
    <property type="entry name" value="Family A G protein-coupled receptor-like"/>
    <property type="match status" value="1"/>
</dbReference>
<dbReference type="GO" id="GO:0005886">
    <property type="term" value="C:plasma membrane"/>
    <property type="evidence" value="ECO:0007669"/>
    <property type="project" value="UniProtKB-SubCell"/>
</dbReference>
<evidence type="ECO:0000256" key="7">
    <source>
        <dbReference type="ARBA" id="ARBA00023157"/>
    </source>
</evidence>
<evidence type="ECO:0000256" key="1">
    <source>
        <dbReference type="ARBA" id="ARBA00004651"/>
    </source>
</evidence>
<reference evidence="15 16" key="1">
    <citation type="submission" date="2018-11" db="EMBL/GenBank/DDBJ databases">
        <authorList>
            <consortium name="Pathogen Informatics"/>
        </authorList>
    </citation>
    <scope>NUCLEOTIDE SEQUENCE [LARGE SCALE GENOMIC DNA]</scope>
</reference>
<comment type="similarity">
    <text evidence="11">Belongs to the G-protein coupled receptor 1 family.</text>
</comment>
<keyword evidence="5 11" id="KW-0297">G-protein coupled receptor</keyword>
<feature type="region of interest" description="Disordered" evidence="12">
    <location>
        <begin position="370"/>
        <end position="413"/>
    </location>
</feature>
<proteinExistence type="inferred from homology"/>
<feature type="transmembrane region" description="Helical" evidence="13">
    <location>
        <begin position="264"/>
        <end position="286"/>
    </location>
</feature>
<accession>A0A3P7L4P6</accession>
<evidence type="ECO:0000256" key="3">
    <source>
        <dbReference type="ARBA" id="ARBA00022692"/>
    </source>
</evidence>
<dbReference type="InterPro" id="IPR000276">
    <property type="entry name" value="GPCR_Rhodpsn"/>
</dbReference>
<dbReference type="InterPro" id="IPR017452">
    <property type="entry name" value="GPCR_Rhodpsn_7TM"/>
</dbReference>
<comment type="subcellular location">
    <subcellularLocation>
        <location evidence="1">Cell membrane</location>
        <topology evidence="1">Multi-pass membrane protein</topology>
    </subcellularLocation>
</comment>
<evidence type="ECO:0000259" key="14">
    <source>
        <dbReference type="PROSITE" id="PS50262"/>
    </source>
</evidence>
<name>A0A3P7L4P6_DIBLA</name>
<evidence type="ECO:0000313" key="15">
    <source>
        <dbReference type="EMBL" id="VDN11634.1"/>
    </source>
</evidence>
<keyword evidence="7" id="KW-1015">Disulfide bond</keyword>
<dbReference type="Gene3D" id="1.20.1070.10">
    <property type="entry name" value="Rhodopsin 7-helix transmembrane proteins"/>
    <property type="match status" value="1"/>
</dbReference>
<dbReference type="PROSITE" id="PS00237">
    <property type="entry name" value="G_PROTEIN_RECEP_F1_1"/>
    <property type="match status" value="1"/>
</dbReference>
<evidence type="ECO:0000313" key="16">
    <source>
        <dbReference type="Proteomes" id="UP000281553"/>
    </source>
</evidence>
<evidence type="ECO:0000256" key="6">
    <source>
        <dbReference type="ARBA" id="ARBA00023136"/>
    </source>
</evidence>
<feature type="transmembrane region" description="Helical" evidence="13">
    <location>
        <begin position="32"/>
        <end position="57"/>
    </location>
</feature>
<sequence length="413" mass="45938">MTNYTANDINPENFPSCPFDDQNDLTSVTLRYAVPTLFGIVDVIGFIGNLLVIIVILGYASMRNSTNILILSLAFADFSFIICCVPLTAMVYATASWTLPEFVCKTYFFLTYFSVYCSIYTLVLMCLDRFLAVVYPLRSRTWRTTKNTSILVAVTWVLIISLTSPIFINAKVLRTVNHNSTTPCTLDVCQNGWIFEYNARNEIVDFSLHRSRIFFGVFFVVGYAFPLVVICSLYSMLLCKLLCGPASKMSKSAEASRGKRKATKVVIVVVLVFAFCWLPIQVVFMLQNFSGDTDSFAFRMAHVVGNVLAYANSSVNPILYAFCSESFRRGFAALLCLDRSRMRPPPSPHNAKQPNAQKQPKVFEEMLEVSSVHSDHNGSGPKCPPVVVLVEDAPDPRNNNSAPQSATANHATA</sequence>
<dbReference type="InterPro" id="IPR000405">
    <property type="entry name" value="Galanin_rcpt"/>
</dbReference>
<dbReference type="SMART" id="SM01381">
    <property type="entry name" value="7TM_GPCR_Srsx"/>
    <property type="match status" value="1"/>
</dbReference>
<dbReference type="Proteomes" id="UP000281553">
    <property type="component" value="Unassembled WGS sequence"/>
</dbReference>
<keyword evidence="4 13" id="KW-1133">Transmembrane helix</keyword>
<feature type="domain" description="G-protein coupled receptors family 1 profile" evidence="14">
    <location>
        <begin position="48"/>
        <end position="320"/>
    </location>
</feature>
<evidence type="ECO:0000256" key="13">
    <source>
        <dbReference type="SAM" id="Phobius"/>
    </source>
</evidence>
<keyword evidence="2" id="KW-1003">Cell membrane</keyword>